<dbReference type="Gene3D" id="3.90.1300.10">
    <property type="entry name" value="Amidase signature (AS) domain"/>
    <property type="match status" value="1"/>
</dbReference>
<name>A0AAP0I8P8_9MAGN</name>
<evidence type="ECO:0000313" key="1">
    <source>
        <dbReference type="EMBL" id="KAK9110794.1"/>
    </source>
</evidence>
<dbReference type="AlphaFoldDB" id="A0AAP0I8P8"/>
<organism evidence="1 2">
    <name type="scientific">Stephania japonica</name>
    <dbReference type="NCBI Taxonomy" id="461633"/>
    <lineage>
        <taxon>Eukaryota</taxon>
        <taxon>Viridiplantae</taxon>
        <taxon>Streptophyta</taxon>
        <taxon>Embryophyta</taxon>
        <taxon>Tracheophyta</taxon>
        <taxon>Spermatophyta</taxon>
        <taxon>Magnoliopsida</taxon>
        <taxon>Ranunculales</taxon>
        <taxon>Menispermaceae</taxon>
        <taxon>Menispermoideae</taxon>
        <taxon>Cissampelideae</taxon>
        <taxon>Stephania</taxon>
    </lineage>
</organism>
<sequence>MGKRQVLLPVEDVDWSAVKYEREEIKAPHLTGLQLKLFIRFIESPLGPLIMSFLKKQNKINELLRGTRIPEHPMFRPEFPSQEAEPSVLVMEEENIPTERVESALRCLPSYEPSSHLSGGSSPFLYWKIRDFAYAYRSGLVTPLTVAEHVILGVEEFNNKNPPMPWLVSFSAEEVRKQAEASTKRFEEENPLSILDGVFVAIKDDIDCHPYPTKGGSNMVS</sequence>
<proteinExistence type="predicted"/>
<protein>
    <submittedName>
        <fullName evidence="1">Uncharacterized protein</fullName>
    </submittedName>
</protein>
<dbReference type="InterPro" id="IPR036928">
    <property type="entry name" value="AS_sf"/>
</dbReference>
<gene>
    <name evidence="1" type="ORF">Sjap_018854</name>
</gene>
<dbReference type="GO" id="GO:0047412">
    <property type="term" value="F:N-(long-chain-acyl)ethanolamine deacylase activity"/>
    <property type="evidence" value="ECO:0007669"/>
    <property type="project" value="TreeGrafter"/>
</dbReference>
<accession>A0AAP0I8P8</accession>
<dbReference type="GO" id="GO:0016020">
    <property type="term" value="C:membrane"/>
    <property type="evidence" value="ECO:0007669"/>
    <property type="project" value="TreeGrafter"/>
</dbReference>
<evidence type="ECO:0000313" key="2">
    <source>
        <dbReference type="Proteomes" id="UP001417504"/>
    </source>
</evidence>
<dbReference type="PANTHER" id="PTHR11895:SF156">
    <property type="entry name" value="FATTY ACID AMIDE HYDROLASE"/>
    <property type="match status" value="1"/>
</dbReference>
<dbReference type="EMBL" id="JBBNAE010000007">
    <property type="protein sequence ID" value="KAK9110794.1"/>
    <property type="molecule type" value="Genomic_DNA"/>
</dbReference>
<dbReference type="GO" id="GO:0070291">
    <property type="term" value="P:N-acylethanolamine metabolic process"/>
    <property type="evidence" value="ECO:0007669"/>
    <property type="project" value="TreeGrafter"/>
</dbReference>
<keyword evidence="2" id="KW-1185">Reference proteome</keyword>
<dbReference type="PANTHER" id="PTHR11895">
    <property type="entry name" value="TRANSAMIDASE"/>
    <property type="match status" value="1"/>
</dbReference>
<dbReference type="SUPFAM" id="SSF75304">
    <property type="entry name" value="Amidase signature (AS) enzymes"/>
    <property type="match status" value="1"/>
</dbReference>
<comment type="caution">
    <text evidence="1">The sequence shown here is derived from an EMBL/GenBank/DDBJ whole genome shotgun (WGS) entry which is preliminary data.</text>
</comment>
<dbReference type="Proteomes" id="UP001417504">
    <property type="component" value="Unassembled WGS sequence"/>
</dbReference>
<reference evidence="1 2" key="1">
    <citation type="submission" date="2024-01" db="EMBL/GenBank/DDBJ databases">
        <title>Genome assemblies of Stephania.</title>
        <authorList>
            <person name="Yang L."/>
        </authorList>
    </citation>
    <scope>NUCLEOTIDE SEQUENCE [LARGE SCALE GENOMIC DNA]</scope>
    <source>
        <strain evidence="1">QJT</strain>
        <tissue evidence="1">Leaf</tissue>
    </source>
</reference>
<dbReference type="InterPro" id="IPR000120">
    <property type="entry name" value="Amidase"/>
</dbReference>